<dbReference type="GO" id="GO:0007112">
    <property type="term" value="P:male meiosis cytokinesis"/>
    <property type="evidence" value="ECO:0007669"/>
    <property type="project" value="UniProtKB-ARBA"/>
</dbReference>
<evidence type="ECO:0000256" key="7">
    <source>
        <dbReference type="PROSITE-ProRule" id="PRU00283"/>
    </source>
</evidence>
<dbReference type="KEGG" id="nau:109235693"/>
<dbReference type="Pfam" id="PF00225">
    <property type="entry name" value="Kinesin"/>
    <property type="match status" value="1"/>
</dbReference>
<protein>
    <submittedName>
        <fullName evidence="11">Kinesin-like protein kin12b</fullName>
    </submittedName>
</protein>
<dbReference type="OMA" id="IRLESYM"/>
<dbReference type="PRINTS" id="PR00380">
    <property type="entry name" value="KINESINHEAVY"/>
</dbReference>
<feature type="region of interest" description="Disordered" evidence="9">
    <location>
        <begin position="670"/>
        <end position="692"/>
    </location>
</feature>
<feature type="compositionally biased region" description="Low complexity" evidence="9">
    <location>
        <begin position="23"/>
        <end position="46"/>
    </location>
</feature>
<dbReference type="PROSITE" id="PS00411">
    <property type="entry name" value="KINESIN_MOTOR_1"/>
    <property type="match status" value="1"/>
</dbReference>
<keyword evidence="2 7" id="KW-0547">Nucleotide-binding</keyword>
<dbReference type="PANTHER" id="PTHR37739">
    <property type="entry name" value="KINESIN-LIKE PROTEIN KIN-12D"/>
    <property type="match status" value="1"/>
</dbReference>
<evidence type="ECO:0000256" key="5">
    <source>
        <dbReference type="ARBA" id="ARBA00023175"/>
    </source>
</evidence>
<dbReference type="Gene3D" id="3.40.850.10">
    <property type="entry name" value="Kinesin motor domain"/>
    <property type="match status" value="1"/>
</dbReference>
<name>A0A1J6IMN4_NICAT</name>
<feature type="compositionally biased region" description="Basic and acidic residues" evidence="9">
    <location>
        <begin position="1284"/>
        <end position="1293"/>
    </location>
</feature>
<keyword evidence="3 7" id="KW-0067">ATP-binding</keyword>
<feature type="compositionally biased region" description="Polar residues" evidence="9">
    <location>
        <begin position="1"/>
        <end position="10"/>
    </location>
</feature>
<keyword evidence="4 8" id="KW-0175">Coiled coil</keyword>
<feature type="region of interest" description="Disordered" evidence="9">
    <location>
        <begin position="715"/>
        <end position="735"/>
    </location>
</feature>
<dbReference type="GO" id="GO:0003777">
    <property type="term" value="F:microtubule motor activity"/>
    <property type="evidence" value="ECO:0007669"/>
    <property type="project" value="InterPro"/>
</dbReference>
<keyword evidence="1" id="KW-0493">Microtubule</keyword>
<comment type="caution">
    <text evidence="11">The sequence shown here is derived from an EMBL/GenBank/DDBJ whole genome shotgun (WGS) entry which is preliminary data.</text>
</comment>
<evidence type="ECO:0000256" key="2">
    <source>
        <dbReference type="ARBA" id="ARBA00022741"/>
    </source>
</evidence>
<dbReference type="GO" id="GO:0005524">
    <property type="term" value="F:ATP binding"/>
    <property type="evidence" value="ECO:0007669"/>
    <property type="project" value="UniProtKB-UniRule"/>
</dbReference>
<sequence>MKHFAQQRNTILRENHESAATMPSSSPSPSSSKLKPSTSPNNSSSTNRKHNKSSKENAPPPTNHPSDPNSLQAVNAKTKSPLPPRPPPNSNHLKRKLNLESVGTENGNAGSSDSGVKVIVRMRPPTKDEEEVEVVAQKVSNDSLSIAGHTFTFDSIADTQSTQLDIYQHVGAPLVENCLAGFNSSVFAYGQTGSGKTYTIWGPANALLEENLTNDQQGLAPRVFQQLFERIKEEQSKHADKQLMYLCQCSFLEIYNEQITDLLDPSQRNLQIREDVRTGVYVENLTEECVSTMKDVTKLLMKGLSNRRTGATSINAESSRSHSVFTCVVESRCKSLADGLSHLKRSRINLVDLAGSERQKLTGAAGERLKEAGNINRSLSQLGNLINILAEVSQTGKHRHIPYRDSKLTFLLQESLGGNAKLAMICAVSPSQSCKSETFSTLRFAQRAKAIKNKAVINEEMQDDVNALREVIRQLREELLRMKANGYQADQNGNYSSGWSVRRSLNQLKFSLNRPVTLPIDDDGDTEMEIVDEAELLGLLSGGSKENSILGILRKTFSKGSSLLDSAVQHGEKENGCNKEQGSEDTDVTMEEEVSDAVVEHENDTADGAGLQNIKKSLIVDESFCKGSIGETVEAVLDRSLVKQLGKDFSMKPTEEEYLLSSASNMLNEGRREVVEDSPSEQYSERTPENSSKCLEGNTACTNLSVVPCDVSPILDSPTPSVSPRATSSRKSLRTSVLSASKKDLGEKLETPNISFTKPSNSICLDSLTSQRNKSCFTSTEHLAASLQRGLEIINTNRQSTSLRRSSVRFSCKPADISAIIPVAKIDVGVQTVIKDDESFEGGSTFLCSKCKARNSLQELKDADDGSNLQLVPVNGSQLVSEIGSQSCGNFQIQVPKAVEKVLAGAIRREMALEDICAKQTSEIMQLNRLIQQYKHERECNAIISQTREDKIIRLESYMDGVLPKEEFMEDELLALIHEHKLLKAKYENHPEVLSARLELRRVQEELERYHNFFELDERDVLLEEIKDLRSQLQFYLDFSPKSSRKGNSLLQLTFPCEPSVPPTLSTIPVSDEESSEQRLERERIQWTETESKWISLVEELRLDLQASRTLSEKRKQELDLETKCSEELKEAMQRAMQGHARMIEQYAELEERHIQLLARHRKVQVGIEDVKKAAAKAGVRGSESKFINALAAEISALKVEREKERRYFRDENKELQNQLRDTAEAVQAAGELLARLKEAEEAIAAAEKRAIYAEQEANEAYKQIDKLKKKHEKEITNLNQLPKEPHLPKDTSEPVYDDPETGDQRWREEFEPFYHTKEEDLPKFGDPSSWFSGYDRCNV</sequence>
<evidence type="ECO:0000256" key="4">
    <source>
        <dbReference type="ARBA" id="ARBA00023054"/>
    </source>
</evidence>
<dbReference type="FunFam" id="3.40.850.10:FF:000052">
    <property type="entry name" value="Kinesin-like protein KIN-12F"/>
    <property type="match status" value="1"/>
</dbReference>
<dbReference type="STRING" id="49451.A0A1J6IMN4"/>
<evidence type="ECO:0000313" key="11">
    <source>
        <dbReference type="EMBL" id="OIS96408.1"/>
    </source>
</evidence>
<dbReference type="InterPro" id="IPR027417">
    <property type="entry name" value="P-loop_NTPase"/>
</dbReference>
<evidence type="ECO:0000256" key="8">
    <source>
        <dbReference type="SAM" id="Coils"/>
    </source>
</evidence>
<evidence type="ECO:0000256" key="3">
    <source>
        <dbReference type="ARBA" id="ARBA00022840"/>
    </source>
</evidence>
<dbReference type="PANTHER" id="PTHR37739:SF16">
    <property type="entry name" value="KINESIN-LIKE PROTEIN"/>
    <property type="match status" value="1"/>
</dbReference>
<dbReference type="GO" id="GO:0008017">
    <property type="term" value="F:microtubule binding"/>
    <property type="evidence" value="ECO:0007669"/>
    <property type="project" value="InterPro"/>
</dbReference>
<feature type="coiled-coil region" evidence="8">
    <location>
        <begin position="1133"/>
        <end position="1160"/>
    </location>
</feature>
<dbReference type="GO" id="GO:0055046">
    <property type="term" value="P:microgametogenesis"/>
    <property type="evidence" value="ECO:0007669"/>
    <property type="project" value="UniProtKB-ARBA"/>
</dbReference>
<reference evidence="11" key="1">
    <citation type="submission" date="2016-11" db="EMBL/GenBank/DDBJ databases">
        <title>The genome of Nicotiana attenuata.</title>
        <authorList>
            <person name="Xu S."/>
            <person name="Brockmoeller T."/>
            <person name="Gaquerel E."/>
            <person name="Navarro A."/>
            <person name="Kuhl H."/>
            <person name="Gase K."/>
            <person name="Ling Z."/>
            <person name="Zhou W."/>
            <person name="Kreitzer C."/>
            <person name="Stanke M."/>
            <person name="Tang H."/>
            <person name="Lyons E."/>
            <person name="Pandey P."/>
            <person name="Pandey S.P."/>
            <person name="Timmermann B."/>
            <person name="Baldwin I.T."/>
        </authorList>
    </citation>
    <scope>NUCLEOTIDE SEQUENCE [LARGE SCALE GENOMIC DNA]</scope>
    <source>
        <strain evidence="11">UT</strain>
    </source>
</reference>
<dbReference type="SMR" id="A0A1J6IMN4"/>
<dbReference type="GO" id="GO:0005874">
    <property type="term" value="C:microtubule"/>
    <property type="evidence" value="ECO:0007669"/>
    <property type="project" value="UniProtKB-KW"/>
</dbReference>
<dbReference type="SUPFAM" id="SSF52540">
    <property type="entry name" value="P-loop containing nucleoside triphosphate hydrolases"/>
    <property type="match status" value="1"/>
</dbReference>
<comment type="similarity">
    <text evidence="6">Belongs to the TRAFAC class myosin-kinesin ATPase superfamily. Kinesin family. KIN-12 subfamily.</text>
</comment>
<dbReference type="GO" id="GO:0080175">
    <property type="term" value="P:phragmoplast microtubule organization"/>
    <property type="evidence" value="ECO:0007669"/>
    <property type="project" value="UniProtKB-ARBA"/>
</dbReference>
<evidence type="ECO:0000256" key="6">
    <source>
        <dbReference type="ARBA" id="ARBA00034488"/>
    </source>
</evidence>
<organism evidence="11 12">
    <name type="scientific">Nicotiana attenuata</name>
    <name type="common">Coyote tobacco</name>
    <dbReference type="NCBI Taxonomy" id="49451"/>
    <lineage>
        <taxon>Eukaryota</taxon>
        <taxon>Viridiplantae</taxon>
        <taxon>Streptophyta</taxon>
        <taxon>Embryophyta</taxon>
        <taxon>Tracheophyta</taxon>
        <taxon>Spermatophyta</taxon>
        <taxon>Magnoliopsida</taxon>
        <taxon>eudicotyledons</taxon>
        <taxon>Gunneridae</taxon>
        <taxon>Pentapetalae</taxon>
        <taxon>asterids</taxon>
        <taxon>lamiids</taxon>
        <taxon>Solanales</taxon>
        <taxon>Solanaceae</taxon>
        <taxon>Nicotianoideae</taxon>
        <taxon>Nicotianeae</taxon>
        <taxon>Nicotiana</taxon>
    </lineage>
</organism>
<evidence type="ECO:0000256" key="9">
    <source>
        <dbReference type="SAM" id="MobiDB-lite"/>
    </source>
</evidence>
<dbReference type="Proteomes" id="UP000187609">
    <property type="component" value="Unassembled WGS sequence"/>
</dbReference>
<keyword evidence="12" id="KW-1185">Reference proteome</keyword>
<feature type="region of interest" description="Disordered" evidence="9">
    <location>
        <begin position="1277"/>
        <end position="1308"/>
    </location>
</feature>
<dbReference type="GeneID" id="109235693"/>
<dbReference type="InterPro" id="IPR044986">
    <property type="entry name" value="KIF15/KIN-12"/>
</dbReference>
<evidence type="ECO:0000259" key="10">
    <source>
        <dbReference type="PROSITE" id="PS50067"/>
    </source>
</evidence>
<feature type="domain" description="Kinesin motor" evidence="10">
    <location>
        <begin position="115"/>
        <end position="451"/>
    </location>
</feature>
<dbReference type="GO" id="GO:0009524">
    <property type="term" value="C:phragmoplast"/>
    <property type="evidence" value="ECO:0007669"/>
    <property type="project" value="UniProtKB-ARBA"/>
</dbReference>
<evidence type="ECO:0000256" key="1">
    <source>
        <dbReference type="ARBA" id="ARBA00022701"/>
    </source>
</evidence>
<dbReference type="InterPro" id="IPR019821">
    <property type="entry name" value="Kinesin_motor_CS"/>
</dbReference>
<gene>
    <name evidence="11" type="primary">KIN12B_0</name>
    <name evidence="11" type="ORF">A4A49_07603</name>
</gene>
<dbReference type="PROSITE" id="PS50067">
    <property type="entry name" value="KINESIN_MOTOR_2"/>
    <property type="match status" value="1"/>
</dbReference>
<dbReference type="InterPro" id="IPR001752">
    <property type="entry name" value="Kinesin_motor_dom"/>
</dbReference>
<dbReference type="InterPro" id="IPR036961">
    <property type="entry name" value="Kinesin_motor_dom_sf"/>
</dbReference>
<proteinExistence type="inferred from homology"/>
<dbReference type="SMART" id="SM00129">
    <property type="entry name" value="KISc"/>
    <property type="match status" value="1"/>
</dbReference>
<dbReference type="Gramene" id="OIS96408">
    <property type="protein sequence ID" value="OIS96408"/>
    <property type="gene ID" value="A4A49_07603"/>
</dbReference>
<feature type="region of interest" description="Disordered" evidence="9">
    <location>
        <begin position="1"/>
        <end position="94"/>
    </location>
</feature>
<dbReference type="EMBL" id="MJEQ01037194">
    <property type="protein sequence ID" value="OIS96408.1"/>
    <property type="molecule type" value="Genomic_DNA"/>
</dbReference>
<dbReference type="GO" id="GO:0007018">
    <property type="term" value="P:microtubule-based movement"/>
    <property type="evidence" value="ECO:0007669"/>
    <property type="project" value="InterPro"/>
</dbReference>
<feature type="binding site" evidence="7">
    <location>
        <begin position="190"/>
        <end position="197"/>
    </location>
    <ligand>
        <name>ATP</name>
        <dbReference type="ChEBI" id="CHEBI:30616"/>
    </ligand>
</feature>
<feature type="compositionally biased region" description="Polar residues" evidence="9">
    <location>
        <begin position="64"/>
        <end position="78"/>
    </location>
</feature>
<feature type="coiled-coil region" evidence="8">
    <location>
        <begin position="458"/>
        <end position="485"/>
    </location>
</feature>
<accession>A0A1J6IMN4</accession>
<evidence type="ECO:0000313" key="12">
    <source>
        <dbReference type="Proteomes" id="UP000187609"/>
    </source>
</evidence>
<dbReference type="OrthoDB" id="3176171at2759"/>
<feature type="compositionally biased region" description="Polar residues" evidence="9">
    <location>
        <begin position="718"/>
        <end position="735"/>
    </location>
</feature>
<keyword evidence="5 7" id="KW-0505">Motor protein</keyword>